<dbReference type="AlphaFoldDB" id="A0A2A2JZ50"/>
<dbReference type="CDD" id="cd06673">
    <property type="entry name" value="PDZ10_MUPP1-PDZ8_PATJ-like"/>
    <property type="match status" value="1"/>
</dbReference>
<dbReference type="SUPFAM" id="SSF50156">
    <property type="entry name" value="PDZ domain-like"/>
    <property type="match status" value="2"/>
</dbReference>
<feature type="domain" description="PDZ" evidence="2">
    <location>
        <begin position="45"/>
        <end position="128"/>
    </location>
</feature>
<feature type="domain" description="PDZ" evidence="2">
    <location>
        <begin position="145"/>
        <end position="227"/>
    </location>
</feature>
<accession>A0A2A2JZ50</accession>
<dbReference type="FunFam" id="2.30.42.10:FF:000038">
    <property type="entry name" value="Multiple PDZ domain protein isoform X1"/>
    <property type="match status" value="1"/>
</dbReference>
<feature type="region of interest" description="Disordered" evidence="1">
    <location>
        <begin position="242"/>
        <end position="376"/>
    </location>
</feature>
<dbReference type="InterPro" id="IPR001478">
    <property type="entry name" value="PDZ"/>
</dbReference>
<feature type="compositionally biased region" description="Polar residues" evidence="1">
    <location>
        <begin position="1"/>
        <end position="22"/>
    </location>
</feature>
<name>A0A2A2JZ50_9BILA</name>
<dbReference type="PANTHER" id="PTHR19964">
    <property type="entry name" value="MULTIPLE PDZ DOMAIN PROTEIN"/>
    <property type="match status" value="1"/>
</dbReference>
<evidence type="ECO:0000259" key="2">
    <source>
        <dbReference type="PROSITE" id="PS50106"/>
    </source>
</evidence>
<comment type="caution">
    <text evidence="3">The sequence shown here is derived from an EMBL/GenBank/DDBJ whole genome shotgun (WGS) entry which is preliminary data.</text>
</comment>
<feature type="compositionally biased region" description="Low complexity" evidence="1">
    <location>
        <begin position="259"/>
        <end position="276"/>
    </location>
</feature>
<gene>
    <name evidence="3" type="ORF">WR25_00384</name>
</gene>
<dbReference type="PROSITE" id="PS50106">
    <property type="entry name" value="PDZ"/>
    <property type="match status" value="2"/>
</dbReference>
<reference evidence="3 4" key="1">
    <citation type="journal article" date="2017" name="Curr. Biol.">
        <title>Genome architecture and evolution of a unichromosomal asexual nematode.</title>
        <authorList>
            <person name="Fradin H."/>
            <person name="Zegar C."/>
            <person name="Gutwein M."/>
            <person name="Lucas J."/>
            <person name="Kovtun M."/>
            <person name="Corcoran D."/>
            <person name="Baugh L.R."/>
            <person name="Kiontke K."/>
            <person name="Gunsalus K."/>
            <person name="Fitch D.H."/>
            <person name="Piano F."/>
        </authorList>
    </citation>
    <scope>NUCLEOTIDE SEQUENCE [LARGE SCALE GENOMIC DNA]</scope>
    <source>
        <strain evidence="3">PF1309</strain>
    </source>
</reference>
<dbReference type="Pfam" id="PF00595">
    <property type="entry name" value="PDZ"/>
    <property type="match status" value="2"/>
</dbReference>
<proteinExistence type="predicted"/>
<dbReference type="EMBL" id="LIAE01010027">
    <property type="protein sequence ID" value="PAV66890.1"/>
    <property type="molecule type" value="Genomic_DNA"/>
</dbReference>
<dbReference type="InterPro" id="IPR051342">
    <property type="entry name" value="PDZ_scaffold"/>
</dbReference>
<dbReference type="InterPro" id="IPR036034">
    <property type="entry name" value="PDZ_sf"/>
</dbReference>
<dbReference type="SMART" id="SM00228">
    <property type="entry name" value="PDZ"/>
    <property type="match status" value="2"/>
</dbReference>
<organism evidence="3 4">
    <name type="scientific">Diploscapter pachys</name>
    <dbReference type="NCBI Taxonomy" id="2018661"/>
    <lineage>
        <taxon>Eukaryota</taxon>
        <taxon>Metazoa</taxon>
        <taxon>Ecdysozoa</taxon>
        <taxon>Nematoda</taxon>
        <taxon>Chromadorea</taxon>
        <taxon>Rhabditida</taxon>
        <taxon>Rhabditina</taxon>
        <taxon>Rhabditomorpha</taxon>
        <taxon>Rhabditoidea</taxon>
        <taxon>Rhabditidae</taxon>
        <taxon>Diploscapter</taxon>
    </lineage>
</organism>
<dbReference type="STRING" id="2018661.A0A2A2JZ50"/>
<keyword evidence="4" id="KW-1185">Reference proteome</keyword>
<protein>
    <recommendedName>
        <fullName evidence="2">PDZ domain-containing protein</fullName>
    </recommendedName>
</protein>
<dbReference type="OrthoDB" id="6022711at2759"/>
<dbReference type="Proteomes" id="UP000218231">
    <property type="component" value="Unassembled WGS sequence"/>
</dbReference>
<evidence type="ECO:0000256" key="1">
    <source>
        <dbReference type="SAM" id="MobiDB-lite"/>
    </source>
</evidence>
<dbReference type="PANTHER" id="PTHR19964:SF84">
    <property type="entry name" value="LIGAND OF NUMB PROTEIN X 2-LIKE ISOFORM X1"/>
    <property type="match status" value="1"/>
</dbReference>
<feature type="region of interest" description="Disordered" evidence="1">
    <location>
        <begin position="1"/>
        <end position="34"/>
    </location>
</feature>
<evidence type="ECO:0000313" key="4">
    <source>
        <dbReference type="Proteomes" id="UP000218231"/>
    </source>
</evidence>
<dbReference type="Gene3D" id="2.30.42.10">
    <property type="match status" value="2"/>
</dbReference>
<dbReference type="CDD" id="cd06674">
    <property type="entry name" value="PDZ11_MUPP1-PDZ9_PATJ-like"/>
    <property type="match status" value="1"/>
</dbReference>
<sequence length="411" mass="43170">MSPTVDSSDTSHHNAQAPSTAGTAARKKSFSMERTIPIETGKETMIEIDKEGKGLGLSIVGGSDTVLGTVVIHEIYPDGAAAKDGRLQPGDQVLEVNGTSLRGVPHDTAIAALRRTPPKVRLLIYRDVNLQMSLLDPAQIYNIFEIELHKKPGRGLGLSIVGRKNEPGVYVSEIVKGGAAEADGRLATGDQILAVNGQNVANSMQEDVAAMLKTCVGKVCLKVGRWKIAETTTRVQAAREALEKASATAPRTDDASKPAASTSSATASASASASAAGGDTTNHRSGIQMPHRPLITHTSPSGETTAGGTGRTGADSTTSPQDGLSPVQEEPSTMSVDDKSQQHKVSVTQTALPPAIKKDSKQAMSHHPPSEKMSTASHQGLIVEILHDLKEEGSETLLVELKKASRHILSE</sequence>
<evidence type="ECO:0000313" key="3">
    <source>
        <dbReference type="EMBL" id="PAV66890.1"/>
    </source>
</evidence>